<sequence>MKKAIMAVTIFVLLLTTLSGCSSPKSDFTAALKKVTENKQYTTNVKFQINDLSDNYIKQLGPDITLTQLKKSNLQYKISVNSESDSSYSSFSVHWAGNKPIDLTLHALQNSDDGKAYIPVSDIYDASDSISSLLNDSTATIFNEVLAQNKELKSKYLNLFETVQNFSNQTIDSETVDRQAEQLKKIEEKSGIAIYSYLNNLDDQHFTAKDNGDIVLKLSKKEISDMINEVLKTLDDDGNIVTLISEINSSTQKESKSTWQAQQKSIRSALKKLTSTKTQSLDFRLTLTPDSKKGFSKATIDTNYKNESSNHLMNFTTTIDMLDYEKVPSMPKGNEIVSKKELDKAISDGLKLYLGSTIQ</sequence>
<name>A0A7X0X5T8_9LIST</name>
<proteinExistence type="predicted"/>
<dbReference type="EMBL" id="JAASTW010000004">
    <property type="protein sequence ID" value="MBC1488183.1"/>
    <property type="molecule type" value="Genomic_DNA"/>
</dbReference>
<gene>
    <name evidence="2" type="ORF">HCJ38_04040</name>
</gene>
<feature type="signal peptide" evidence="1">
    <location>
        <begin position="1"/>
        <end position="22"/>
    </location>
</feature>
<dbReference type="RefSeq" id="WP_185380694.1">
    <property type="nucleotide sequence ID" value="NZ_JAASTW010000004.1"/>
</dbReference>
<dbReference type="AlphaFoldDB" id="A0A7X0X5T8"/>
<dbReference type="PROSITE" id="PS51257">
    <property type="entry name" value="PROKAR_LIPOPROTEIN"/>
    <property type="match status" value="1"/>
</dbReference>
<comment type="caution">
    <text evidence="2">The sequence shown here is derived from an EMBL/GenBank/DDBJ whole genome shotgun (WGS) entry which is preliminary data.</text>
</comment>
<organism evidence="2 3">
    <name type="scientific">Listeria immobilis</name>
    <dbReference type="NCBI Taxonomy" id="2713502"/>
    <lineage>
        <taxon>Bacteria</taxon>
        <taxon>Bacillati</taxon>
        <taxon>Bacillota</taxon>
        <taxon>Bacilli</taxon>
        <taxon>Bacillales</taxon>
        <taxon>Listeriaceae</taxon>
        <taxon>Listeria</taxon>
    </lineage>
</organism>
<feature type="chain" id="PRO_5039292653" description="Lipoprotein" evidence="1">
    <location>
        <begin position="23"/>
        <end position="359"/>
    </location>
</feature>
<protein>
    <recommendedName>
        <fullName evidence="4">Lipoprotein</fullName>
    </recommendedName>
</protein>
<dbReference type="Proteomes" id="UP000561617">
    <property type="component" value="Unassembled WGS sequence"/>
</dbReference>
<evidence type="ECO:0008006" key="4">
    <source>
        <dbReference type="Google" id="ProtNLM"/>
    </source>
</evidence>
<keyword evidence="1" id="KW-0732">Signal</keyword>
<accession>A0A7X0X5T8</accession>
<evidence type="ECO:0000313" key="2">
    <source>
        <dbReference type="EMBL" id="MBC1488183.1"/>
    </source>
</evidence>
<evidence type="ECO:0000313" key="3">
    <source>
        <dbReference type="Proteomes" id="UP000561617"/>
    </source>
</evidence>
<reference evidence="2 3" key="1">
    <citation type="submission" date="2020-03" db="EMBL/GenBank/DDBJ databases">
        <title>Soil Listeria distribution.</title>
        <authorList>
            <person name="Liao J."/>
            <person name="Wiedmann M."/>
        </authorList>
    </citation>
    <scope>NUCLEOTIDE SEQUENCE [LARGE SCALE GENOMIC DNA]</scope>
    <source>
        <strain evidence="2 3">FSL L7-1554</strain>
    </source>
</reference>
<evidence type="ECO:0000256" key="1">
    <source>
        <dbReference type="SAM" id="SignalP"/>
    </source>
</evidence>